<feature type="region of interest" description="Disordered" evidence="1">
    <location>
        <begin position="24"/>
        <end position="44"/>
    </location>
</feature>
<accession>A0A5N6VHA8</accession>
<gene>
    <name evidence="2" type="ORF">BDV41DRAFT_29351</name>
</gene>
<evidence type="ECO:0000313" key="3">
    <source>
        <dbReference type="Proteomes" id="UP000325433"/>
    </source>
</evidence>
<evidence type="ECO:0000256" key="1">
    <source>
        <dbReference type="SAM" id="MobiDB-lite"/>
    </source>
</evidence>
<evidence type="ECO:0000313" key="2">
    <source>
        <dbReference type="EMBL" id="KAE8307887.1"/>
    </source>
</evidence>
<dbReference type="EMBL" id="ML738396">
    <property type="protein sequence ID" value="KAE8307887.1"/>
    <property type="molecule type" value="Genomic_DNA"/>
</dbReference>
<organism evidence="2 3">
    <name type="scientific">Aspergillus transmontanensis</name>
    <dbReference type="NCBI Taxonomy" id="1034304"/>
    <lineage>
        <taxon>Eukaryota</taxon>
        <taxon>Fungi</taxon>
        <taxon>Dikarya</taxon>
        <taxon>Ascomycota</taxon>
        <taxon>Pezizomycotina</taxon>
        <taxon>Eurotiomycetes</taxon>
        <taxon>Eurotiomycetidae</taxon>
        <taxon>Eurotiales</taxon>
        <taxon>Aspergillaceae</taxon>
        <taxon>Aspergillus</taxon>
        <taxon>Aspergillus subgen. Circumdati</taxon>
    </lineage>
</organism>
<sequence>MEAEVRGMRKRGKARARYTKFKCSKKNKTEKSKGQFGQRLSRQSNRSRRQCIKVIAWLFFTAAISVAQSTGL</sequence>
<dbReference type="AlphaFoldDB" id="A0A5N6VHA8"/>
<proteinExistence type="predicted"/>
<protein>
    <submittedName>
        <fullName evidence="2">Uncharacterized protein</fullName>
    </submittedName>
</protein>
<keyword evidence="3" id="KW-1185">Reference proteome</keyword>
<name>A0A5N6VHA8_9EURO</name>
<reference evidence="3" key="1">
    <citation type="submission" date="2019-04" db="EMBL/GenBank/DDBJ databases">
        <title>Friends and foes A comparative genomics studyof 23 Aspergillus species from section Flavi.</title>
        <authorList>
            <consortium name="DOE Joint Genome Institute"/>
            <person name="Kjaerbolling I."/>
            <person name="Vesth T."/>
            <person name="Frisvad J.C."/>
            <person name="Nybo J.L."/>
            <person name="Theobald S."/>
            <person name="Kildgaard S."/>
            <person name="Isbrandt T."/>
            <person name="Kuo A."/>
            <person name="Sato A."/>
            <person name="Lyhne E.K."/>
            <person name="Kogle M.E."/>
            <person name="Wiebenga A."/>
            <person name="Kun R.S."/>
            <person name="Lubbers R.J."/>
            <person name="Makela M.R."/>
            <person name="Barry K."/>
            <person name="Chovatia M."/>
            <person name="Clum A."/>
            <person name="Daum C."/>
            <person name="Haridas S."/>
            <person name="He G."/>
            <person name="LaButti K."/>
            <person name="Lipzen A."/>
            <person name="Mondo S."/>
            <person name="Riley R."/>
            <person name="Salamov A."/>
            <person name="Simmons B.A."/>
            <person name="Magnuson J.K."/>
            <person name="Henrissat B."/>
            <person name="Mortensen U.H."/>
            <person name="Larsen T.O."/>
            <person name="Devries R.P."/>
            <person name="Grigoriev I.V."/>
            <person name="Machida M."/>
            <person name="Baker S.E."/>
            <person name="Andersen M.R."/>
        </authorList>
    </citation>
    <scope>NUCLEOTIDE SEQUENCE [LARGE SCALE GENOMIC DNA]</scope>
    <source>
        <strain evidence="3">CBS 130015</strain>
    </source>
</reference>
<dbReference type="Proteomes" id="UP000325433">
    <property type="component" value="Unassembled WGS sequence"/>
</dbReference>